<protein>
    <recommendedName>
        <fullName evidence="5">Capsular polysaccharide biosynthesis protein</fullName>
    </recommendedName>
</protein>
<evidence type="ECO:0000313" key="3">
    <source>
        <dbReference type="EMBL" id="SNX96675.1"/>
    </source>
</evidence>
<accession>A0A285ECB2</accession>
<evidence type="ECO:0000256" key="2">
    <source>
        <dbReference type="SAM" id="Phobius"/>
    </source>
</evidence>
<feature type="transmembrane region" description="Helical" evidence="2">
    <location>
        <begin position="142"/>
        <end position="162"/>
    </location>
</feature>
<gene>
    <name evidence="3" type="ORF">SAMN06893097_1057</name>
</gene>
<reference evidence="3 4" key="1">
    <citation type="submission" date="2017-09" db="EMBL/GenBank/DDBJ databases">
        <authorList>
            <person name="Ehlers B."/>
            <person name="Leendertz F.H."/>
        </authorList>
    </citation>
    <scope>NUCLEOTIDE SEQUENCE [LARGE SCALE GENOMIC DNA]</scope>
    <source>
        <strain evidence="3 4">DSM 46844</strain>
    </source>
</reference>
<keyword evidence="2" id="KW-0812">Transmembrane</keyword>
<keyword evidence="4" id="KW-1185">Reference proteome</keyword>
<feature type="region of interest" description="Disordered" evidence="1">
    <location>
        <begin position="170"/>
        <end position="234"/>
    </location>
</feature>
<organism evidence="3 4">
    <name type="scientific">Geodermatophilus sabuli</name>
    <dbReference type="NCBI Taxonomy" id="1564158"/>
    <lineage>
        <taxon>Bacteria</taxon>
        <taxon>Bacillati</taxon>
        <taxon>Actinomycetota</taxon>
        <taxon>Actinomycetes</taxon>
        <taxon>Geodermatophilales</taxon>
        <taxon>Geodermatophilaceae</taxon>
        <taxon>Geodermatophilus</taxon>
    </lineage>
</organism>
<sequence>MTVLVLVGGVVLWSQTPVEYQARATLVVLPQGGAAEAASYYDTLSRGQIATTFAEILSLRADPAAAAGGDGSDAEVTVEVVPDTSLIELSATAGAPGAAEAAADAALGQAQPYFDQLGAPYAVSVVEPAAGTAERAGLVLEVFAAVVAAVALIAGLASYLAVRALQHSRRQSRPLAASRPAEPGPAARETAARETAARETAVWQPEQALTENDPAEPDHLVGRSADPVSQQSAR</sequence>
<evidence type="ECO:0000313" key="4">
    <source>
        <dbReference type="Proteomes" id="UP000219514"/>
    </source>
</evidence>
<proteinExistence type="predicted"/>
<dbReference type="EMBL" id="OBDO01000005">
    <property type="protein sequence ID" value="SNX96675.1"/>
    <property type="molecule type" value="Genomic_DNA"/>
</dbReference>
<dbReference type="Proteomes" id="UP000219514">
    <property type="component" value="Unassembled WGS sequence"/>
</dbReference>
<evidence type="ECO:0008006" key="5">
    <source>
        <dbReference type="Google" id="ProtNLM"/>
    </source>
</evidence>
<evidence type="ECO:0000256" key="1">
    <source>
        <dbReference type="SAM" id="MobiDB-lite"/>
    </source>
</evidence>
<keyword evidence="2" id="KW-0472">Membrane</keyword>
<name>A0A285ECB2_9ACTN</name>
<feature type="compositionally biased region" description="Low complexity" evidence="1">
    <location>
        <begin position="176"/>
        <end position="189"/>
    </location>
</feature>
<dbReference type="AlphaFoldDB" id="A0A285ECB2"/>
<keyword evidence="2" id="KW-1133">Transmembrane helix</keyword>